<dbReference type="Proteomes" id="UP000007842">
    <property type="component" value="Chromosome"/>
</dbReference>
<organism evidence="4 5">
    <name type="scientific">Streptantibioticus cattleyicolor (strain ATCC 35852 / DSM 46488 / JCM 4925 / NBRC 14057 / NRRL 8057)</name>
    <name type="common">Streptomyces cattleya</name>
    <dbReference type="NCBI Taxonomy" id="1003195"/>
    <lineage>
        <taxon>Bacteria</taxon>
        <taxon>Bacillati</taxon>
        <taxon>Actinomycetota</taxon>
        <taxon>Actinomycetes</taxon>
        <taxon>Kitasatosporales</taxon>
        <taxon>Streptomycetaceae</taxon>
        <taxon>Streptantibioticus</taxon>
    </lineage>
</organism>
<evidence type="ECO:0008006" key="6">
    <source>
        <dbReference type="Google" id="ProtNLM"/>
    </source>
</evidence>
<dbReference type="eggNOG" id="ENOG50343VX">
    <property type="taxonomic scope" value="Bacteria"/>
</dbReference>
<accession>G8WTT0</accession>
<feature type="chain" id="PRO_5003373499" description="DUF4232 domain-containing protein" evidence="3">
    <location>
        <begin position="31"/>
        <end position="286"/>
    </location>
</feature>
<keyword evidence="5" id="KW-1185">Reference proteome</keyword>
<evidence type="ECO:0000313" key="5">
    <source>
        <dbReference type="Proteomes" id="UP000007842"/>
    </source>
</evidence>
<feature type="signal peptide" evidence="3">
    <location>
        <begin position="1"/>
        <end position="30"/>
    </location>
</feature>
<dbReference type="STRING" id="1003195.SCATT_19040"/>
<protein>
    <recommendedName>
        <fullName evidence="6">DUF4232 domain-containing protein</fullName>
    </recommendedName>
</protein>
<keyword evidence="2" id="KW-1133">Transmembrane helix</keyword>
<gene>
    <name evidence="4" type="ordered locus">SCATT_19040</name>
</gene>
<feature type="transmembrane region" description="Helical" evidence="2">
    <location>
        <begin position="259"/>
        <end position="281"/>
    </location>
</feature>
<dbReference type="KEGG" id="scy:SCATT_19040"/>
<evidence type="ECO:0000313" key="4">
    <source>
        <dbReference type="EMBL" id="AEW94275.1"/>
    </source>
</evidence>
<accession>F8JZQ6</accession>
<dbReference type="KEGG" id="sct:SCAT_1913"/>
<dbReference type="OrthoDB" id="4336829at2"/>
<dbReference type="PATRIC" id="fig|1003195.11.peg.3445"/>
<evidence type="ECO:0000256" key="1">
    <source>
        <dbReference type="SAM" id="MobiDB-lite"/>
    </source>
</evidence>
<evidence type="ECO:0000256" key="3">
    <source>
        <dbReference type="SAM" id="SignalP"/>
    </source>
</evidence>
<reference evidence="5" key="1">
    <citation type="submission" date="2011-12" db="EMBL/GenBank/DDBJ databases">
        <title>Complete genome sequence of Streptomyces cattleya strain DSM 46488.</title>
        <authorList>
            <person name="Ou H.-Y."/>
            <person name="Li P."/>
            <person name="Zhao C."/>
            <person name="O'Hagan D."/>
            <person name="Deng Z."/>
        </authorList>
    </citation>
    <scope>NUCLEOTIDE SEQUENCE [LARGE SCALE GENOMIC DNA]</scope>
    <source>
        <strain evidence="5">ATCC 35852 / DSM 46488 / JCM 4925 / NBRC 14057 / NRRL 8057</strain>
    </source>
</reference>
<dbReference type="RefSeq" id="WP_014142670.1">
    <property type="nucleotide sequence ID" value="NC_016111.1"/>
</dbReference>
<name>F8JZQ6_STREN</name>
<keyword evidence="2" id="KW-0472">Membrane</keyword>
<feature type="compositionally biased region" description="Pro residues" evidence="1">
    <location>
        <begin position="79"/>
        <end position="89"/>
    </location>
</feature>
<evidence type="ECO:0000256" key="2">
    <source>
        <dbReference type="SAM" id="Phobius"/>
    </source>
</evidence>
<sequence length="286" mass="29066">MQLRTVRPAAALVPLAAVAAVIAGPAVALAATVPYAGPVPAAARGAGGAGATVGAAPRSGRTRGAGSASAVGRNDPHPDPAPPPDPAVTPPVCGDPAATEFPVVARLDGGPVAYVPGERARGFTLTLRNTTGDECREVHPVIVLVDAERKLTPGRIALEWRRPGGAGWQPVAFEGTEHAENVGLAGGENGPGLTVPAHATVTVPLRLRFTDGTAAPDRVVASATTMQRRGGGGAWVGESNHYAFDLVPPRPQLAATGRYSARILGLSCALVTTGVVLVTLFGRRRR</sequence>
<proteinExistence type="predicted"/>
<dbReference type="AlphaFoldDB" id="F8JZQ6"/>
<keyword evidence="3" id="KW-0732">Signal</keyword>
<feature type="region of interest" description="Disordered" evidence="1">
    <location>
        <begin position="44"/>
        <end position="90"/>
    </location>
</feature>
<dbReference type="EMBL" id="CP003219">
    <property type="protein sequence ID" value="AEW94275.1"/>
    <property type="molecule type" value="Genomic_DNA"/>
</dbReference>
<dbReference type="HOGENOM" id="CLU_972916_0_0_11"/>
<keyword evidence="2" id="KW-0812">Transmembrane</keyword>